<dbReference type="Pfam" id="PF00098">
    <property type="entry name" value="zf-CCHC"/>
    <property type="match status" value="1"/>
</dbReference>
<name>A0A699KSX0_TANCI</name>
<gene>
    <name evidence="3" type="ORF">Tci_681629</name>
</gene>
<proteinExistence type="predicted"/>
<feature type="non-terminal residue" evidence="3">
    <location>
        <position position="401"/>
    </location>
</feature>
<dbReference type="AlphaFoldDB" id="A0A699KSX0"/>
<accession>A0A699KSX0</accession>
<dbReference type="EMBL" id="BKCJ010551224">
    <property type="protein sequence ID" value="GFB09658.1"/>
    <property type="molecule type" value="Genomic_DNA"/>
</dbReference>
<organism evidence="3">
    <name type="scientific">Tanacetum cinerariifolium</name>
    <name type="common">Dalmatian daisy</name>
    <name type="synonym">Chrysanthemum cinerariifolium</name>
    <dbReference type="NCBI Taxonomy" id="118510"/>
    <lineage>
        <taxon>Eukaryota</taxon>
        <taxon>Viridiplantae</taxon>
        <taxon>Streptophyta</taxon>
        <taxon>Embryophyta</taxon>
        <taxon>Tracheophyta</taxon>
        <taxon>Spermatophyta</taxon>
        <taxon>Magnoliopsida</taxon>
        <taxon>eudicotyledons</taxon>
        <taxon>Gunneridae</taxon>
        <taxon>Pentapetalae</taxon>
        <taxon>asterids</taxon>
        <taxon>campanulids</taxon>
        <taxon>Asterales</taxon>
        <taxon>Asteraceae</taxon>
        <taxon>Asteroideae</taxon>
        <taxon>Anthemideae</taxon>
        <taxon>Anthemidinae</taxon>
        <taxon>Tanacetum</taxon>
    </lineage>
</organism>
<evidence type="ECO:0000256" key="1">
    <source>
        <dbReference type="PROSITE-ProRule" id="PRU00047"/>
    </source>
</evidence>
<sequence>QRVITCYNCKGEGHMSKQCTKPRRKRDAELLKDKVLLVQAQSNGQVLQEDELEFLADPGIQESSSNQMVITNNAAYQADDLDAYDLDCDEINSAKIALLANLSHYGSDNLVETELSAKQAFWSQYSVQTDETNLSATTTIVEVPKELPKVSMVNSCLKKLKFHLASFDIVVKERTTATAITEGTWGFKHNKACFRDDIIPFVKALKELFTSFDQYVCARCVPIESELTKDFIKKECYKTLLQKYNILEKHCISLEGNNQLIKEIFSRNTLSSPESVPTFAELFEINELKAAQAKDTVILKLKEKLCSLNGDVDIVPLVPKLRKNRTAHIDYIKHTLEEAATLRELVESERLISPLNTPLAYACKYTRRIQELLMILQQTCPRITDLGTNIVAVTPKNQNKQ</sequence>
<keyword evidence="1" id="KW-0862">Zinc</keyword>
<protein>
    <recommendedName>
        <fullName evidence="2">CCHC-type domain-containing protein</fullName>
    </recommendedName>
</protein>
<comment type="caution">
    <text evidence="3">The sequence shown here is derived from an EMBL/GenBank/DDBJ whole genome shotgun (WGS) entry which is preliminary data.</text>
</comment>
<dbReference type="InterPro" id="IPR036875">
    <property type="entry name" value="Znf_CCHC_sf"/>
</dbReference>
<keyword evidence="1" id="KW-0479">Metal-binding</keyword>
<dbReference type="Gene3D" id="4.10.60.10">
    <property type="entry name" value="Zinc finger, CCHC-type"/>
    <property type="match status" value="1"/>
</dbReference>
<dbReference type="InterPro" id="IPR001878">
    <property type="entry name" value="Znf_CCHC"/>
</dbReference>
<dbReference type="SMART" id="SM00343">
    <property type="entry name" value="ZnF_C2HC"/>
    <property type="match status" value="1"/>
</dbReference>
<reference evidence="3" key="1">
    <citation type="journal article" date="2019" name="Sci. Rep.">
        <title>Draft genome of Tanacetum cinerariifolium, the natural source of mosquito coil.</title>
        <authorList>
            <person name="Yamashiro T."/>
            <person name="Shiraishi A."/>
            <person name="Satake H."/>
            <person name="Nakayama K."/>
        </authorList>
    </citation>
    <scope>NUCLEOTIDE SEQUENCE</scope>
</reference>
<evidence type="ECO:0000313" key="3">
    <source>
        <dbReference type="EMBL" id="GFB09658.1"/>
    </source>
</evidence>
<keyword evidence="1" id="KW-0863">Zinc-finger</keyword>
<feature type="non-terminal residue" evidence="3">
    <location>
        <position position="1"/>
    </location>
</feature>
<feature type="domain" description="CCHC-type" evidence="2">
    <location>
        <begin position="6"/>
        <end position="21"/>
    </location>
</feature>
<dbReference type="GO" id="GO:0008270">
    <property type="term" value="F:zinc ion binding"/>
    <property type="evidence" value="ECO:0007669"/>
    <property type="project" value="UniProtKB-KW"/>
</dbReference>
<evidence type="ECO:0000259" key="2">
    <source>
        <dbReference type="PROSITE" id="PS50158"/>
    </source>
</evidence>
<dbReference type="SUPFAM" id="SSF57756">
    <property type="entry name" value="Retrovirus zinc finger-like domains"/>
    <property type="match status" value="1"/>
</dbReference>
<dbReference type="PROSITE" id="PS50158">
    <property type="entry name" value="ZF_CCHC"/>
    <property type="match status" value="1"/>
</dbReference>
<dbReference type="GO" id="GO:0003676">
    <property type="term" value="F:nucleic acid binding"/>
    <property type="evidence" value="ECO:0007669"/>
    <property type="project" value="InterPro"/>
</dbReference>